<dbReference type="GO" id="GO:0050660">
    <property type="term" value="F:flavin adenine dinucleotide binding"/>
    <property type="evidence" value="ECO:0007669"/>
    <property type="project" value="InterPro"/>
</dbReference>
<evidence type="ECO:0000313" key="15">
    <source>
        <dbReference type="EMBL" id="ACU94488.1"/>
    </source>
</evidence>
<evidence type="ECO:0000256" key="9">
    <source>
        <dbReference type="ARBA" id="ARBA00023004"/>
    </source>
</evidence>
<evidence type="ECO:0000256" key="11">
    <source>
        <dbReference type="HAMAP-Rule" id="MF_01211"/>
    </source>
</evidence>
<dbReference type="Gene3D" id="2.40.30.10">
    <property type="entry name" value="Translation factors"/>
    <property type="match status" value="1"/>
</dbReference>
<keyword evidence="9 11" id="KW-0408">Iron</keyword>
<dbReference type="EMBL" id="CP001682">
    <property type="protein sequence ID" value="ACU94488.1"/>
    <property type="molecule type" value="Genomic_DNA"/>
</dbReference>
<dbReference type="PANTHER" id="PTHR43513:SF3">
    <property type="entry name" value="DIHYDROOROTATE DEHYDROGENASE B (NAD(+)), ELECTRON TRANSFER SUBUNIT-RELATED"/>
    <property type="match status" value="1"/>
</dbReference>
<accession>C7MNJ8</accession>
<evidence type="ECO:0000256" key="2">
    <source>
        <dbReference type="ARBA" id="ARBA00022448"/>
    </source>
</evidence>
<keyword evidence="2 11" id="KW-0813">Transport</keyword>
<comment type="similarity">
    <text evidence="1 11">Belongs to the PyrK family.</text>
</comment>
<organism evidence="15 16">
    <name type="scientific">Cryptobacterium curtum (strain ATCC 700683 / DSM 15641 / CCUG 43107 / 12-3)</name>
    <dbReference type="NCBI Taxonomy" id="469378"/>
    <lineage>
        <taxon>Bacteria</taxon>
        <taxon>Bacillati</taxon>
        <taxon>Actinomycetota</taxon>
        <taxon>Coriobacteriia</taxon>
        <taxon>Eggerthellales</taxon>
        <taxon>Eggerthellaceae</taxon>
        <taxon>Cryptobacterium</taxon>
    </lineage>
</organism>
<dbReference type="InterPro" id="IPR017938">
    <property type="entry name" value="Riboflavin_synthase-like_b-brl"/>
</dbReference>
<dbReference type="GO" id="GO:0046872">
    <property type="term" value="F:metal ion binding"/>
    <property type="evidence" value="ECO:0007669"/>
    <property type="project" value="UniProtKB-KW"/>
</dbReference>
<keyword evidence="4 11" id="KW-0001">2Fe-2S</keyword>
<dbReference type="GO" id="GO:0051537">
    <property type="term" value="F:2 iron, 2 sulfur cluster binding"/>
    <property type="evidence" value="ECO:0007669"/>
    <property type="project" value="UniProtKB-KW"/>
</dbReference>
<keyword evidence="10 11" id="KW-0411">Iron-sulfur</keyword>
<protein>
    <recommendedName>
        <fullName evidence="11">Dihydroorotate dehydrogenase B (NAD(+)), electron transfer subunit</fullName>
    </recommendedName>
    <alternativeName>
        <fullName evidence="11">Dihydroorotate oxidase B, electron transfer subunit</fullName>
    </alternativeName>
</protein>
<dbReference type="HOGENOM" id="CLU_003827_1_2_11"/>
<dbReference type="InterPro" id="IPR012165">
    <property type="entry name" value="Cyt_c3_hydrogenase_gsu"/>
</dbReference>
<dbReference type="InterPro" id="IPR023455">
    <property type="entry name" value="Dihydroorotate_DHASE_ETsu"/>
</dbReference>
<dbReference type="InterPro" id="IPR050353">
    <property type="entry name" value="PyrK_electron_transfer"/>
</dbReference>
<keyword evidence="8 11" id="KW-0249">Electron transport</keyword>
<keyword evidence="5 11" id="KW-0479">Metal-binding</keyword>
<dbReference type="InterPro" id="IPR017927">
    <property type="entry name" value="FAD-bd_FR_type"/>
</dbReference>
<feature type="binding site" evidence="11 13">
    <location>
        <position position="236"/>
    </location>
    <ligand>
        <name>[2Fe-2S] cluster</name>
        <dbReference type="ChEBI" id="CHEBI:190135"/>
    </ligand>
</feature>
<comment type="cofactor">
    <cofactor evidence="11 12">
        <name>FAD</name>
        <dbReference type="ChEBI" id="CHEBI:57692"/>
    </cofactor>
    <text evidence="11 12">Binds 1 FAD per subunit.</text>
</comment>
<dbReference type="PANTHER" id="PTHR43513">
    <property type="entry name" value="DIHYDROOROTATE DEHYDROGENASE B (NAD(+)), ELECTRON TRANSFER SUBUNIT"/>
    <property type="match status" value="1"/>
</dbReference>
<evidence type="ECO:0000256" key="7">
    <source>
        <dbReference type="ARBA" id="ARBA00022975"/>
    </source>
</evidence>
<sequence length="262" mass="28150">MERAELVCETGRIIENSAVGPNLYVMRIESPRIAQTVQPGQFIHLRVPGMEGHILRRPFSIYDVVVPSGCLDVLYQERGFGSRHMTHLVANQLVDNIGPVGRGWSLPQDITRVLIVGGGVGAAPLLMQTRVLVSAGVVVDVVLGAQTKNTLVTLDRFEATGAHIHVATDDGSSGVAGFCTIPAAELLEAHHYDLVACCGPEPLMRRIADTAHQAGVYCEVSLERRMACGVGACLSCVVETSKGRQRACVDGPIFNAREVVWS</sequence>
<dbReference type="RefSeq" id="WP_012803176.1">
    <property type="nucleotide sequence ID" value="NC_013170.1"/>
</dbReference>
<dbReference type="SUPFAM" id="SSF63380">
    <property type="entry name" value="Riboflavin synthase domain-like"/>
    <property type="match status" value="1"/>
</dbReference>
<feature type="binding site" evidence="11 13">
    <location>
        <position position="248"/>
    </location>
    <ligand>
        <name>[2Fe-2S] cluster</name>
        <dbReference type="ChEBI" id="CHEBI:190135"/>
    </ligand>
</feature>
<evidence type="ECO:0000256" key="8">
    <source>
        <dbReference type="ARBA" id="ARBA00022982"/>
    </source>
</evidence>
<comment type="subunit">
    <text evidence="11">Heterotetramer of 2 PyrK and 2 PyrD type B subunits.</text>
</comment>
<dbReference type="Gene3D" id="3.40.50.80">
    <property type="entry name" value="Nucleotide-binding domain of ferredoxin-NADP reductase (FNR) module"/>
    <property type="match status" value="1"/>
</dbReference>
<feature type="binding site" evidence="11 12">
    <location>
        <begin position="74"/>
        <end position="76"/>
    </location>
    <ligand>
        <name>FAD</name>
        <dbReference type="ChEBI" id="CHEBI:57692"/>
    </ligand>
</feature>
<feature type="binding site" evidence="11 12">
    <location>
        <begin position="57"/>
        <end position="60"/>
    </location>
    <ligand>
        <name>FAD</name>
        <dbReference type="ChEBI" id="CHEBI:57692"/>
    </ligand>
</feature>
<comment type="pathway">
    <text evidence="11">Pyrimidine metabolism; UMP biosynthesis via de novo pathway; orotate from (S)-dihydroorotate (NAD(+) route): step 1/1.</text>
</comment>
<dbReference type="Proteomes" id="UP000000954">
    <property type="component" value="Chromosome"/>
</dbReference>
<evidence type="ECO:0000256" key="4">
    <source>
        <dbReference type="ARBA" id="ARBA00022714"/>
    </source>
</evidence>
<keyword evidence="16" id="KW-1185">Reference proteome</keyword>
<keyword evidence="3 11" id="KW-0285">Flavoprotein</keyword>
<dbReference type="CDD" id="cd06218">
    <property type="entry name" value="DHOD_e_trans"/>
    <property type="match status" value="1"/>
</dbReference>
<dbReference type="eggNOG" id="COG0543">
    <property type="taxonomic scope" value="Bacteria"/>
</dbReference>
<dbReference type="InterPro" id="IPR019480">
    <property type="entry name" value="Dihydroorotate_DH_Fe-S-bd"/>
</dbReference>
<feature type="binding site" evidence="11 13">
    <location>
        <position position="228"/>
    </location>
    <ligand>
        <name>[2Fe-2S] cluster</name>
        <dbReference type="ChEBI" id="CHEBI:190135"/>
    </ligand>
</feature>
<reference evidence="15 16" key="1">
    <citation type="journal article" date="2009" name="Stand. Genomic Sci.">
        <title>Complete genome sequence of Cryptobacterium curtum type strain (12-3).</title>
        <authorList>
            <person name="Mavrommatis K."/>
            <person name="Pukall R."/>
            <person name="Rohde C."/>
            <person name="Chen F."/>
            <person name="Sims D."/>
            <person name="Brettin T."/>
            <person name="Kuske C."/>
            <person name="Detter J.C."/>
            <person name="Han C."/>
            <person name="Lapidus A."/>
            <person name="Copeland A."/>
            <person name="Glavina Del Rio T."/>
            <person name="Nolan M."/>
            <person name="Lucas S."/>
            <person name="Tice H."/>
            <person name="Cheng J.F."/>
            <person name="Bruce D."/>
            <person name="Goodwin L."/>
            <person name="Pitluck S."/>
            <person name="Ovchinnikova G."/>
            <person name="Pati A."/>
            <person name="Ivanova N."/>
            <person name="Chen A."/>
            <person name="Palaniappan K."/>
            <person name="Chain P."/>
            <person name="D'haeseleer P."/>
            <person name="Goker M."/>
            <person name="Bristow J."/>
            <person name="Eisen J.A."/>
            <person name="Markowitz V."/>
            <person name="Hugenholtz P."/>
            <person name="Rohde M."/>
            <person name="Klenk H.P."/>
            <person name="Kyrpides N.C."/>
        </authorList>
    </citation>
    <scope>NUCLEOTIDE SEQUENCE [LARGE SCALE GENOMIC DNA]</scope>
    <source>
        <strain evidence="16">ATCC 700683 / DSM 15641 / 12-3</strain>
    </source>
</reference>
<evidence type="ECO:0000256" key="10">
    <source>
        <dbReference type="ARBA" id="ARBA00023014"/>
    </source>
</evidence>
<evidence type="ECO:0000256" key="6">
    <source>
        <dbReference type="ARBA" id="ARBA00022827"/>
    </source>
</evidence>
<dbReference type="InterPro" id="IPR039261">
    <property type="entry name" value="FNR_nucleotide-bd"/>
</dbReference>
<dbReference type="InterPro" id="IPR037117">
    <property type="entry name" value="Dihydroorotate_DH_ele_sf"/>
</dbReference>
<dbReference type="PROSITE" id="PS51384">
    <property type="entry name" value="FAD_FR"/>
    <property type="match status" value="1"/>
</dbReference>
<dbReference type="OrthoDB" id="9796486at2"/>
<dbReference type="Pfam" id="PF10418">
    <property type="entry name" value="DHODB_Fe-S_bind"/>
    <property type="match status" value="1"/>
</dbReference>
<dbReference type="KEGG" id="ccu:Ccur_07840"/>
<feature type="binding site" evidence="11 13">
    <location>
        <position position="233"/>
    </location>
    <ligand>
        <name>[2Fe-2S] cluster</name>
        <dbReference type="ChEBI" id="CHEBI:190135"/>
    </ligand>
</feature>
<dbReference type="UniPathway" id="UPA00070">
    <property type="reaction ID" value="UER00945"/>
</dbReference>
<proteinExistence type="inferred from homology"/>
<evidence type="ECO:0000256" key="1">
    <source>
        <dbReference type="ARBA" id="ARBA00006422"/>
    </source>
</evidence>
<comment type="cofactor">
    <cofactor evidence="13">
        <name>[2Fe-2S] cluster</name>
        <dbReference type="ChEBI" id="CHEBI:190135"/>
    </cofactor>
    <text evidence="13">Binds 1 [2Fe-2S] cluster per subunit.</text>
</comment>
<comment type="caution">
    <text evidence="11">Lacks conserved residue(s) required for the propagation of feature annotation.</text>
</comment>
<evidence type="ECO:0000256" key="5">
    <source>
        <dbReference type="ARBA" id="ARBA00022723"/>
    </source>
</evidence>
<dbReference type="SUPFAM" id="SSF52343">
    <property type="entry name" value="Ferredoxin reductase-like, C-terminal NADP-linked domain"/>
    <property type="match status" value="1"/>
</dbReference>
<dbReference type="PIRSF" id="PIRSF006816">
    <property type="entry name" value="Cyc3_hyd_g"/>
    <property type="match status" value="1"/>
</dbReference>
<name>C7MNJ8_CRYCD</name>
<comment type="cofactor">
    <cofactor evidence="11">
        <name>[2Fe-2S] cluster</name>
        <dbReference type="ChEBI" id="CHEBI:190135"/>
    </cofactor>
    <text evidence="11">Binds 1 [2Fe-2S] cluster per subunit.</text>
</comment>
<keyword evidence="7 11" id="KW-0665">Pyrimidine biosynthesis</keyword>
<comment type="function">
    <text evidence="11">Responsible for channeling the electrons from the oxidation of dihydroorotate from the FMN redox center in the PyrD type B subunit to the ultimate electron acceptor NAD(+).</text>
</comment>
<dbReference type="HAMAP" id="MF_01211">
    <property type="entry name" value="DHODB_Fe_S_bind"/>
    <property type="match status" value="1"/>
</dbReference>
<evidence type="ECO:0000256" key="12">
    <source>
        <dbReference type="PIRSR" id="PIRSR006816-1"/>
    </source>
</evidence>
<evidence type="ECO:0000256" key="13">
    <source>
        <dbReference type="PIRSR" id="PIRSR006816-2"/>
    </source>
</evidence>
<feature type="domain" description="FAD-binding FR-type" evidence="14">
    <location>
        <begin position="6"/>
        <end position="106"/>
    </location>
</feature>
<evidence type="ECO:0000313" key="16">
    <source>
        <dbReference type="Proteomes" id="UP000000954"/>
    </source>
</evidence>
<dbReference type="GO" id="GO:0044205">
    <property type="term" value="P:'de novo' UMP biosynthetic process"/>
    <property type="evidence" value="ECO:0007669"/>
    <property type="project" value="UniProtKB-UniRule"/>
</dbReference>
<dbReference type="Gene3D" id="2.10.240.10">
    <property type="entry name" value="Dihydroorotate dehydrogenase, electron transfer subunit"/>
    <property type="match status" value="1"/>
</dbReference>
<keyword evidence="6 11" id="KW-0274">FAD</keyword>
<dbReference type="AlphaFoldDB" id="C7MNJ8"/>
<evidence type="ECO:0000259" key="14">
    <source>
        <dbReference type="PROSITE" id="PS51384"/>
    </source>
</evidence>
<dbReference type="GO" id="GO:0016491">
    <property type="term" value="F:oxidoreductase activity"/>
    <property type="evidence" value="ECO:0007669"/>
    <property type="project" value="InterPro"/>
</dbReference>
<gene>
    <name evidence="11" type="primary">pyrK</name>
    <name evidence="15" type="ordered locus">Ccur_07840</name>
</gene>
<evidence type="ECO:0000256" key="3">
    <source>
        <dbReference type="ARBA" id="ARBA00022630"/>
    </source>
</evidence>
<dbReference type="STRING" id="469378.Ccur_07840"/>
<dbReference type="GO" id="GO:0009055">
    <property type="term" value="F:electron transfer activity"/>
    <property type="evidence" value="ECO:0007669"/>
    <property type="project" value="UniProtKB-UniRule"/>
</dbReference>